<dbReference type="InterPro" id="IPR006135">
    <property type="entry name" value="T3SS_substrate_exporter"/>
</dbReference>
<dbReference type="GO" id="GO:0009306">
    <property type="term" value="P:protein secretion"/>
    <property type="evidence" value="ECO:0007669"/>
    <property type="project" value="InterPro"/>
</dbReference>
<keyword evidence="2" id="KW-0966">Cell projection</keyword>
<dbReference type="SUPFAM" id="SSF160544">
    <property type="entry name" value="EscU C-terminal domain-like"/>
    <property type="match status" value="1"/>
</dbReference>
<keyword evidence="2" id="KW-0282">Flagellum</keyword>
<organism evidence="2 3">
    <name type="scientific">Motilibacter peucedani</name>
    <dbReference type="NCBI Taxonomy" id="598650"/>
    <lineage>
        <taxon>Bacteria</taxon>
        <taxon>Bacillati</taxon>
        <taxon>Actinomycetota</taxon>
        <taxon>Actinomycetes</taxon>
        <taxon>Motilibacterales</taxon>
        <taxon>Motilibacteraceae</taxon>
        <taxon>Motilibacter</taxon>
    </lineage>
</organism>
<accession>A0A420XTF6</accession>
<gene>
    <name evidence="2" type="ORF">CLV35_0537</name>
</gene>
<reference evidence="2 3" key="1">
    <citation type="submission" date="2018-10" db="EMBL/GenBank/DDBJ databases">
        <title>Genomic Encyclopedia of Archaeal and Bacterial Type Strains, Phase II (KMG-II): from individual species to whole genera.</title>
        <authorList>
            <person name="Goeker M."/>
        </authorList>
    </citation>
    <scope>NUCLEOTIDE SEQUENCE [LARGE SCALE GENOMIC DNA]</scope>
    <source>
        <strain evidence="2 3">RP-AC37</strain>
    </source>
</reference>
<dbReference type="RefSeq" id="WP_121191849.1">
    <property type="nucleotide sequence ID" value="NZ_RBWV01000009.1"/>
</dbReference>
<evidence type="ECO:0000313" key="2">
    <source>
        <dbReference type="EMBL" id="RKS80116.1"/>
    </source>
</evidence>
<protein>
    <submittedName>
        <fullName evidence="2">Flagellar biosynthetic protein FlhB</fullName>
    </submittedName>
</protein>
<dbReference type="Proteomes" id="UP000281955">
    <property type="component" value="Unassembled WGS sequence"/>
</dbReference>
<dbReference type="AlphaFoldDB" id="A0A420XTF6"/>
<keyword evidence="3" id="KW-1185">Reference proteome</keyword>
<dbReference type="PRINTS" id="PR00950">
    <property type="entry name" value="TYPE3IMSPROT"/>
</dbReference>
<proteinExistence type="predicted"/>
<comment type="caution">
    <text evidence="2">The sequence shown here is derived from an EMBL/GenBank/DDBJ whole genome shotgun (WGS) entry which is preliminary data.</text>
</comment>
<dbReference type="InParanoid" id="A0A420XTF6"/>
<evidence type="ECO:0000256" key="1">
    <source>
        <dbReference type="SAM" id="MobiDB-lite"/>
    </source>
</evidence>
<name>A0A420XTF6_9ACTN</name>
<evidence type="ECO:0000313" key="3">
    <source>
        <dbReference type="Proteomes" id="UP000281955"/>
    </source>
</evidence>
<dbReference type="PANTHER" id="PTHR30531:SF12">
    <property type="entry name" value="FLAGELLAR BIOSYNTHETIC PROTEIN FLHB"/>
    <property type="match status" value="1"/>
</dbReference>
<dbReference type="Gene3D" id="3.40.1690.10">
    <property type="entry name" value="secretion proteins EscU"/>
    <property type="match status" value="1"/>
</dbReference>
<dbReference type="EMBL" id="RBWV01000009">
    <property type="protein sequence ID" value="RKS80116.1"/>
    <property type="molecule type" value="Genomic_DNA"/>
</dbReference>
<dbReference type="OrthoDB" id="9807950at2"/>
<dbReference type="Gene3D" id="6.10.250.2080">
    <property type="match status" value="1"/>
</dbReference>
<dbReference type="PANTHER" id="PTHR30531">
    <property type="entry name" value="FLAGELLAR BIOSYNTHETIC PROTEIN FLHB"/>
    <property type="match status" value="1"/>
</dbReference>
<feature type="region of interest" description="Disordered" evidence="1">
    <location>
        <begin position="1"/>
        <end position="20"/>
    </location>
</feature>
<sequence>MSGEKTEKPTAKKLREARKEGRVARTNDLSTWLGVLAASFVIPLTASRATDKIRQLSIDSLAEISDPQPADAARLLRTGLGDIASLVGPLSLSIIAVAVMSTASQGGLPIATKKLKPDFKHLNPIGGLKRMFGPQGAWEATKSLLKVTILALVVWHAAQGIKPLLGHGNVLPLSGVLRIVASTALTAMREAALAGLVLAGADFAIVKKRIDKGLRMSKQDIKDEHKQADGDPQMKGKIKQRQMEMSRNRMMAEVQSADVVIVNPTHVAVALRYDPAKGAPRVVAKGKGVVAAKIRALAEEHRVPMVQDVPLARALHKAVDIGGEVPPELYNAVARVLAFIMSLKARGSAAGVHRVPVVAARR</sequence>
<keyword evidence="2" id="KW-0969">Cilium</keyword>
<dbReference type="GO" id="GO:0005886">
    <property type="term" value="C:plasma membrane"/>
    <property type="evidence" value="ECO:0007669"/>
    <property type="project" value="TreeGrafter"/>
</dbReference>
<dbReference type="Pfam" id="PF01312">
    <property type="entry name" value="Bac_export_2"/>
    <property type="match status" value="1"/>
</dbReference>
<dbReference type="InterPro" id="IPR029025">
    <property type="entry name" value="T3SS_substrate_exporter_C"/>
</dbReference>